<dbReference type="PROSITE" id="PS51384">
    <property type="entry name" value="FAD_FR"/>
    <property type="match status" value="1"/>
</dbReference>
<dbReference type="Pfam" id="PF00111">
    <property type="entry name" value="Fer2"/>
    <property type="match status" value="1"/>
</dbReference>
<accession>A0AAX1UHP6</accession>
<dbReference type="Pfam" id="PF00175">
    <property type="entry name" value="NAD_binding_1"/>
    <property type="match status" value="1"/>
</dbReference>
<dbReference type="Gene3D" id="3.10.20.30">
    <property type="match status" value="1"/>
</dbReference>
<dbReference type="PROSITE" id="PS00197">
    <property type="entry name" value="2FE2S_FER_1"/>
    <property type="match status" value="1"/>
</dbReference>
<dbReference type="GO" id="GO:0051537">
    <property type="term" value="F:2 iron, 2 sulfur cluster binding"/>
    <property type="evidence" value="ECO:0007669"/>
    <property type="project" value="InterPro"/>
</dbReference>
<gene>
    <name evidence="7" type="ORF">D1114_17455</name>
</gene>
<dbReference type="GO" id="GO:0016491">
    <property type="term" value="F:oxidoreductase activity"/>
    <property type="evidence" value="ECO:0007669"/>
    <property type="project" value="InterPro"/>
</dbReference>
<evidence type="ECO:0000313" key="7">
    <source>
        <dbReference type="EMBL" id="RHZ92408.1"/>
    </source>
</evidence>
<keyword evidence="1" id="KW-0813">Transport</keyword>
<dbReference type="InterPro" id="IPR036010">
    <property type="entry name" value="2Fe-2S_ferredoxin-like_sf"/>
</dbReference>
<evidence type="ECO:0000256" key="1">
    <source>
        <dbReference type="ARBA" id="ARBA00022448"/>
    </source>
</evidence>
<dbReference type="PRINTS" id="PR00410">
    <property type="entry name" value="PHEHYDRXLASE"/>
</dbReference>
<comment type="caution">
    <text evidence="7">The sequence shown here is derived from an EMBL/GenBank/DDBJ whole genome shotgun (WGS) entry which is preliminary data.</text>
</comment>
<dbReference type="AlphaFoldDB" id="A0AAX1UHP6"/>
<dbReference type="InterPro" id="IPR017927">
    <property type="entry name" value="FAD-bd_FR_type"/>
</dbReference>
<dbReference type="Gene3D" id="3.40.50.80">
    <property type="entry name" value="Nucleotide-binding domain of ferredoxin-NADP reductase (FNR) module"/>
    <property type="match status" value="1"/>
</dbReference>
<evidence type="ECO:0000313" key="8">
    <source>
        <dbReference type="Proteomes" id="UP000266305"/>
    </source>
</evidence>
<dbReference type="Proteomes" id="UP000266305">
    <property type="component" value="Unassembled WGS sequence"/>
</dbReference>
<dbReference type="Pfam" id="PF00970">
    <property type="entry name" value="FAD_binding_6"/>
    <property type="match status" value="1"/>
</dbReference>
<dbReference type="InterPro" id="IPR001709">
    <property type="entry name" value="Flavoprot_Pyr_Nucl_cyt_Rdtase"/>
</dbReference>
<evidence type="ECO:0000256" key="4">
    <source>
        <dbReference type="ARBA" id="ARBA00023004"/>
    </source>
</evidence>
<dbReference type="PANTHER" id="PTHR43644">
    <property type="entry name" value="NA(+)-TRANSLOCATING NADH-QUINONE REDUCTASE SUBUNIT"/>
    <property type="match status" value="1"/>
</dbReference>
<dbReference type="InterPro" id="IPR001433">
    <property type="entry name" value="OxRdtase_FAD/NAD-bd"/>
</dbReference>
<dbReference type="PRINTS" id="PR00371">
    <property type="entry name" value="FPNCR"/>
</dbReference>
<dbReference type="InterPro" id="IPR006058">
    <property type="entry name" value="2Fe2S_fd_BS"/>
</dbReference>
<name>A0AAX1UHP6_CERSP</name>
<dbReference type="RefSeq" id="WP_011841063.1">
    <property type="nucleotide sequence ID" value="NZ_CM125964.1"/>
</dbReference>
<dbReference type="InterPro" id="IPR012675">
    <property type="entry name" value="Beta-grasp_dom_sf"/>
</dbReference>
<evidence type="ECO:0000259" key="5">
    <source>
        <dbReference type="PROSITE" id="PS51085"/>
    </source>
</evidence>
<dbReference type="CDD" id="cd00207">
    <property type="entry name" value="fer2"/>
    <property type="match status" value="1"/>
</dbReference>
<dbReference type="SUPFAM" id="SSF54292">
    <property type="entry name" value="2Fe-2S ferredoxin-like"/>
    <property type="match status" value="1"/>
</dbReference>
<dbReference type="InterPro" id="IPR017938">
    <property type="entry name" value="Riboflavin_synthase-like_b-brl"/>
</dbReference>
<protein>
    <submittedName>
        <fullName evidence="7">CDP-6-deoxy-delta-3,4-glucoseen reductase</fullName>
    </submittedName>
</protein>
<sequence length="365" mass="40272">MGEVYTAEKRPGVEVETHTVRLEPVGVEFEVREDETILDAAFRQGISLPHGCKEGQCSACKCVLTEGEVEMLKYSTFALNESERDSGHILMCRAKAYDDLCIDLLNYDEEVLSKSIPVRSFQGRIARFDRLTHDIRGVGIEIDAPLKFWAGQYVDITVTTEEGETITRSFSMANPPSETQSLGFIIKKYPDGKFSNQLDSGGIRLGAEVTVTGPYGMCFRREGRDGPVILVGAGSGMSPVWSILQDHLASGEAREVLFFYGARTPEDLFHLDEIGALTEAHPSVRFIPVLSHASIDCGWTGERGFVHEAVSRVLREEGLEGQGDVYACGPPPMIDALQPVLFMLDFDSERIFFDRFTTTSGASGH</sequence>
<keyword evidence="4" id="KW-0408">Iron</keyword>
<reference evidence="7 8" key="1">
    <citation type="submission" date="2018-08" db="EMBL/GenBank/DDBJ databases">
        <title>Draft genome sequence of Rhodobacter sphaeroides FY.</title>
        <authorList>
            <person name="Rayyan A."/>
            <person name="Meyer T.E."/>
            <person name="Kyndt J.A."/>
        </authorList>
    </citation>
    <scope>NUCLEOTIDE SEQUENCE [LARGE SCALE GENOMIC DNA]</scope>
    <source>
        <strain evidence="7 8">FY</strain>
    </source>
</reference>
<evidence type="ECO:0000256" key="2">
    <source>
        <dbReference type="ARBA" id="ARBA00022630"/>
    </source>
</evidence>
<dbReference type="InterPro" id="IPR001041">
    <property type="entry name" value="2Fe-2S_ferredoxin-type"/>
</dbReference>
<dbReference type="EMBL" id="QWGP01000024">
    <property type="protein sequence ID" value="RHZ92408.1"/>
    <property type="molecule type" value="Genomic_DNA"/>
</dbReference>
<evidence type="ECO:0000256" key="3">
    <source>
        <dbReference type="ARBA" id="ARBA00022827"/>
    </source>
</evidence>
<dbReference type="PANTHER" id="PTHR43644:SF1">
    <property type="entry name" value="NAD(P)H-FLAVIN REDUCTASE"/>
    <property type="match status" value="1"/>
</dbReference>
<dbReference type="SUPFAM" id="SSF63380">
    <property type="entry name" value="Riboflavin synthase domain-like"/>
    <property type="match status" value="1"/>
</dbReference>
<evidence type="ECO:0000259" key="6">
    <source>
        <dbReference type="PROSITE" id="PS51384"/>
    </source>
</evidence>
<dbReference type="PROSITE" id="PS51085">
    <property type="entry name" value="2FE2S_FER_2"/>
    <property type="match status" value="1"/>
</dbReference>
<feature type="domain" description="2Fe-2S ferredoxin-type" evidence="5">
    <location>
        <begin position="18"/>
        <end position="108"/>
    </location>
</feature>
<dbReference type="InterPro" id="IPR039261">
    <property type="entry name" value="FNR_nucleotide-bd"/>
</dbReference>
<dbReference type="Gene3D" id="2.40.30.10">
    <property type="entry name" value="Translation factors"/>
    <property type="match status" value="1"/>
</dbReference>
<keyword evidence="3" id="KW-0274">FAD</keyword>
<feature type="domain" description="FAD-binding FR-type" evidence="6">
    <location>
        <begin position="118"/>
        <end position="221"/>
    </location>
</feature>
<keyword evidence="2" id="KW-0285">Flavoprotein</keyword>
<dbReference type="InterPro" id="IPR008333">
    <property type="entry name" value="Cbr1-like_FAD-bd_dom"/>
</dbReference>
<organism evidence="7 8">
    <name type="scientific">Cereibacter sphaeroides</name>
    <name type="common">Rhodobacter sphaeroides</name>
    <dbReference type="NCBI Taxonomy" id="1063"/>
    <lineage>
        <taxon>Bacteria</taxon>
        <taxon>Pseudomonadati</taxon>
        <taxon>Pseudomonadota</taxon>
        <taxon>Alphaproteobacteria</taxon>
        <taxon>Rhodobacterales</taxon>
        <taxon>Paracoccaceae</taxon>
        <taxon>Cereibacter</taxon>
    </lineage>
</organism>
<proteinExistence type="predicted"/>
<dbReference type="SUPFAM" id="SSF52343">
    <property type="entry name" value="Ferredoxin reductase-like, C-terminal NADP-linked domain"/>
    <property type="match status" value="1"/>
</dbReference>